<dbReference type="EMBL" id="AP028055">
    <property type="protein sequence ID" value="BEG98487.1"/>
    <property type="molecule type" value="Genomic_DNA"/>
</dbReference>
<dbReference type="Proteomes" id="UP001496674">
    <property type="component" value="Chromosome"/>
</dbReference>
<dbReference type="InterPro" id="IPR012338">
    <property type="entry name" value="Beta-lactam/transpept-like"/>
</dbReference>
<sequence>MAKDVFFKPYLDNPEKYEIQIIYTQIDRNSQNNPNFTQYDYRLDNRQFFNPASLVKWPLILLGMENVNNLNEKFGVSIYNKIGFSSASRKRHSGSVDRLAPDKKSRLVNYIKEMILVSDNNAYNRMYDFLGQGYINNRLTEMGYDSLRILHRFDDCTVEQNRTTPSVSFYNKKGVLIYKQPSTTNPIQLSNPLGEIVKGGKDYSYFNNAPLQNINDMMLYVFFKESVPQQKRFNLTESDYRLLYKYTAMHPAESEFYVFKKKKKRYPVHLKKYLYYGKDSSKPNIPGLRIHNMVGESHGTLSDVAYFVNPSTGVEFMLSAVINTCDGDITPANYHYKDVGFPFLERLGEMIYQYELHRK</sequence>
<feature type="domain" description="Beta-lactamase class A catalytic" evidence="1">
    <location>
        <begin position="44"/>
        <end position="165"/>
    </location>
</feature>
<name>A0ABM8I8W1_9BACE</name>
<evidence type="ECO:0000313" key="2">
    <source>
        <dbReference type="EMBL" id="BEG98487.1"/>
    </source>
</evidence>
<reference evidence="2 3" key="1">
    <citation type="submission" date="2023-04" db="EMBL/GenBank/DDBJ databases">
        <title>Draft genome sequence of acteroides sedimenti strain YN3PY1.</title>
        <authorList>
            <person name="Yoshida N."/>
        </authorList>
    </citation>
    <scope>NUCLEOTIDE SEQUENCE [LARGE SCALE GENOMIC DNA]</scope>
    <source>
        <strain evidence="2 3">YN3PY1</strain>
    </source>
</reference>
<protein>
    <recommendedName>
        <fullName evidence="1">Beta-lactamase class A catalytic domain-containing protein</fullName>
    </recommendedName>
</protein>
<organism evidence="2 3">
    <name type="scientific">Bacteroides sedimenti</name>
    <dbReference type="NCBI Taxonomy" id="2136147"/>
    <lineage>
        <taxon>Bacteria</taxon>
        <taxon>Pseudomonadati</taxon>
        <taxon>Bacteroidota</taxon>
        <taxon>Bacteroidia</taxon>
        <taxon>Bacteroidales</taxon>
        <taxon>Bacteroidaceae</taxon>
        <taxon>Bacteroides</taxon>
    </lineage>
</organism>
<dbReference type="Pfam" id="PF13354">
    <property type="entry name" value="Beta-lactamase2"/>
    <property type="match status" value="1"/>
</dbReference>
<dbReference type="SUPFAM" id="SSF56601">
    <property type="entry name" value="beta-lactamase/transpeptidase-like"/>
    <property type="match status" value="1"/>
</dbReference>
<dbReference type="Gene3D" id="3.40.710.10">
    <property type="entry name" value="DD-peptidase/beta-lactamase superfamily"/>
    <property type="match status" value="1"/>
</dbReference>
<evidence type="ECO:0000259" key="1">
    <source>
        <dbReference type="Pfam" id="PF13354"/>
    </source>
</evidence>
<dbReference type="RefSeq" id="WP_353333463.1">
    <property type="nucleotide sequence ID" value="NZ_AP028055.1"/>
</dbReference>
<gene>
    <name evidence="2" type="ORF">BSYN_07520</name>
</gene>
<dbReference type="InterPro" id="IPR045155">
    <property type="entry name" value="Beta-lactam_cat"/>
</dbReference>
<keyword evidence="3" id="KW-1185">Reference proteome</keyword>
<evidence type="ECO:0000313" key="3">
    <source>
        <dbReference type="Proteomes" id="UP001496674"/>
    </source>
</evidence>
<proteinExistence type="predicted"/>
<accession>A0ABM8I8W1</accession>